<dbReference type="AlphaFoldDB" id="A0A660LB52"/>
<evidence type="ECO:0000313" key="2">
    <source>
        <dbReference type="Proteomes" id="UP000278962"/>
    </source>
</evidence>
<evidence type="ECO:0000313" key="1">
    <source>
        <dbReference type="EMBL" id="RKQ91445.1"/>
    </source>
</evidence>
<sequence length="151" mass="15632">MTDEVLSAIATARAFTQAAEAQSTVLILDRPGGEPTMVEVDEWLDAEITEGDEVTAVSSSTVIEASARPLPDVRPTPPTAISIDVQTGEIEAPLGAIAHLADAVLALATAFGGRTVASVEFATSDPDTPITFAARVGERVVLAAGDEQFEL</sequence>
<proteinExistence type="predicted"/>
<comment type="caution">
    <text evidence="1">The sequence shown here is derived from an EMBL/GenBank/DDBJ whole genome shotgun (WGS) entry which is preliminary data.</text>
</comment>
<accession>A0A660LB52</accession>
<keyword evidence="2" id="KW-1185">Reference proteome</keyword>
<reference evidence="1 2" key="1">
    <citation type="submission" date="2018-10" db="EMBL/GenBank/DDBJ databases">
        <title>Genomic Encyclopedia of Archaeal and Bacterial Type Strains, Phase II (KMG-II): from individual species to whole genera.</title>
        <authorList>
            <person name="Goeker M."/>
        </authorList>
    </citation>
    <scope>NUCLEOTIDE SEQUENCE [LARGE SCALE GENOMIC DNA]</scope>
    <source>
        <strain evidence="1 2">DSM 14954</strain>
    </source>
</reference>
<name>A0A660LB52_9ACTN</name>
<organism evidence="1 2">
    <name type="scientific">Solirubrobacter pauli</name>
    <dbReference type="NCBI Taxonomy" id="166793"/>
    <lineage>
        <taxon>Bacteria</taxon>
        <taxon>Bacillati</taxon>
        <taxon>Actinomycetota</taxon>
        <taxon>Thermoleophilia</taxon>
        <taxon>Solirubrobacterales</taxon>
        <taxon>Solirubrobacteraceae</taxon>
        <taxon>Solirubrobacter</taxon>
    </lineage>
</organism>
<gene>
    <name evidence="1" type="ORF">C8N24_1267</name>
</gene>
<dbReference type="Proteomes" id="UP000278962">
    <property type="component" value="Unassembled WGS sequence"/>
</dbReference>
<dbReference type="RefSeq" id="WP_121249063.1">
    <property type="nucleotide sequence ID" value="NZ_RBIL01000001.1"/>
</dbReference>
<protein>
    <submittedName>
        <fullName evidence="1">Uncharacterized protein</fullName>
    </submittedName>
</protein>
<dbReference type="OrthoDB" id="5243047at2"/>
<dbReference type="EMBL" id="RBIL01000001">
    <property type="protein sequence ID" value="RKQ91445.1"/>
    <property type="molecule type" value="Genomic_DNA"/>
</dbReference>